<feature type="transmembrane region" description="Helical" evidence="8">
    <location>
        <begin position="12"/>
        <end position="36"/>
    </location>
</feature>
<feature type="transmembrane region" description="Helical" evidence="8">
    <location>
        <begin position="369"/>
        <end position="391"/>
    </location>
</feature>
<dbReference type="PROSITE" id="PS50850">
    <property type="entry name" value="MFS"/>
    <property type="match status" value="1"/>
</dbReference>
<evidence type="ECO:0000256" key="4">
    <source>
        <dbReference type="ARBA" id="ARBA00022475"/>
    </source>
</evidence>
<dbReference type="GO" id="GO:0005886">
    <property type="term" value="C:plasma membrane"/>
    <property type="evidence" value="ECO:0007669"/>
    <property type="project" value="UniProtKB-SubCell"/>
</dbReference>
<dbReference type="Gene3D" id="1.20.1720.10">
    <property type="entry name" value="Multidrug resistance protein D"/>
    <property type="match status" value="1"/>
</dbReference>
<evidence type="ECO:0000313" key="10">
    <source>
        <dbReference type="EMBL" id="GCE29050.1"/>
    </source>
</evidence>
<dbReference type="EMBL" id="BIFT01000001">
    <property type="protein sequence ID" value="GCE29050.1"/>
    <property type="molecule type" value="Genomic_DNA"/>
</dbReference>
<evidence type="ECO:0000256" key="2">
    <source>
        <dbReference type="ARBA" id="ARBA00008537"/>
    </source>
</evidence>
<dbReference type="SUPFAM" id="SSF103473">
    <property type="entry name" value="MFS general substrate transporter"/>
    <property type="match status" value="1"/>
</dbReference>
<proteinExistence type="inferred from homology"/>
<reference evidence="11" key="1">
    <citation type="submission" date="2018-12" db="EMBL/GenBank/DDBJ databases">
        <title>Tengunoibacter tsumagoiensis gen. nov., sp. nov., Dictyobacter kobayashii sp. nov., D. alpinus sp. nov., and D. joshuensis sp. nov. and description of Dictyobacteraceae fam. nov. within the order Ktedonobacterales isolated from Tengu-no-mugimeshi.</title>
        <authorList>
            <person name="Wang C.M."/>
            <person name="Zheng Y."/>
            <person name="Sakai Y."/>
            <person name="Toyoda A."/>
            <person name="Minakuchi Y."/>
            <person name="Abe K."/>
            <person name="Yokota A."/>
            <person name="Yabe S."/>
        </authorList>
    </citation>
    <scope>NUCLEOTIDE SEQUENCE [LARGE SCALE GENOMIC DNA]</scope>
    <source>
        <strain evidence="11">Uno16</strain>
    </source>
</reference>
<dbReference type="CDD" id="cd17503">
    <property type="entry name" value="MFS_LmrB_MDR_like"/>
    <property type="match status" value="1"/>
</dbReference>
<feature type="transmembrane region" description="Helical" evidence="8">
    <location>
        <begin position="234"/>
        <end position="254"/>
    </location>
</feature>
<evidence type="ECO:0000256" key="8">
    <source>
        <dbReference type="SAM" id="Phobius"/>
    </source>
</evidence>
<dbReference type="OrthoDB" id="9812221at2"/>
<evidence type="ECO:0000256" key="6">
    <source>
        <dbReference type="ARBA" id="ARBA00022989"/>
    </source>
</evidence>
<keyword evidence="4" id="KW-1003">Cell membrane</keyword>
<dbReference type="InterPro" id="IPR036259">
    <property type="entry name" value="MFS_trans_sf"/>
</dbReference>
<dbReference type="GO" id="GO:0022857">
    <property type="term" value="F:transmembrane transporter activity"/>
    <property type="evidence" value="ECO:0007669"/>
    <property type="project" value="InterPro"/>
</dbReference>
<evidence type="ECO:0000256" key="5">
    <source>
        <dbReference type="ARBA" id="ARBA00022692"/>
    </source>
</evidence>
<dbReference type="Gene3D" id="1.20.1250.20">
    <property type="entry name" value="MFS general substrate transporter like domains"/>
    <property type="match status" value="1"/>
</dbReference>
<comment type="similarity">
    <text evidence="2">Belongs to the major facilitator superfamily. EmrB family.</text>
</comment>
<sequence>MQFSISRSRSRLPYKWLVLLVVIFGSFMSILDQTVINNALPGLQRAFSTDLGSLQWVITAYILTQGVVTPTTAFFANRLGTKRFYIIALTLFTLGSALCGFAWNLPVLIVFRIIQAFGGAILFPLAITLLFSEFPPHQRGLASGFLSISALMAPALGPTLGGYIVTYASWPLIFYINVPVGIVGIIMAFVLLRERRSEGRMNFDLPGFVLVATGLAAVLYALSSANISGWDSPTALLTLSGGLCLLALFVIVELRIANRGKQPLVDLHLFANGPFLTSNIANAFISFAFFGSLILAPIYLQELRGLSAFQSGLFTLPLAFASVLTAIIGGRFIDRFDPRIVLIIGLILMGLSTWQLAQNTLTTPYPWLIVIFALRGLGLGCLLQSLTVSALSKVEPRQFAQASALSTVTRFVSTSLGIAVLATFVQSRASTHISTLAQQTKPLSPAAFGLIRKLGLNLAVQDAFWLTLVALILAFIAVCFIHVQQHTSQEKTALAEEVPIEA</sequence>
<dbReference type="InterPro" id="IPR011701">
    <property type="entry name" value="MFS"/>
</dbReference>
<evidence type="ECO:0000256" key="1">
    <source>
        <dbReference type="ARBA" id="ARBA00004651"/>
    </source>
</evidence>
<evidence type="ECO:0000256" key="3">
    <source>
        <dbReference type="ARBA" id="ARBA00022448"/>
    </source>
</evidence>
<evidence type="ECO:0000256" key="7">
    <source>
        <dbReference type="ARBA" id="ARBA00023136"/>
    </source>
</evidence>
<dbReference type="PRINTS" id="PR01036">
    <property type="entry name" value="TCRTETB"/>
</dbReference>
<keyword evidence="7 8" id="KW-0472">Membrane</keyword>
<feature type="transmembrane region" description="Helical" evidence="8">
    <location>
        <begin position="172"/>
        <end position="191"/>
    </location>
</feature>
<feature type="transmembrane region" description="Helical" evidence="8">
    <location>
        <begin position="403"/>
        <end position="425"/>
    </location>
</feature>
<comment type="caution">
    <text evidence="10">The sequence shown here is derived from an EMBL/GenBank/DDBJ whole genome shotgun (WGS) entry which is preliminary data.</text>
</comment>
<gene>
    <name evidence="10" type="ORF">KDA_45340</name>
</gene>
<feature type="domain" description="Major facilitator superfamily (MFS) profile" evidence="9">
    <location>
        <begin position="18"/>
        <end position="486"/>
    </location>
</feature>
<dbReference type="NCBIfam" id="TIGR00711">
    <property type="entry name" value="efflux_EmrB"/>
    <property type="match status" value="1"/>
</dbReference>
<dbReference type="RefSeq" id="WP_126629197.1">
    <property type="nucleotide sequence ID" value="NZ_BIFT01000001.1"/>
</dbReference>
<dbReference type="InterPro" id="IPR020846">
    <property type="entry name" value="MFS_dom"/>
</dbReference>
<feature type="transmembrane region" description="Helical" evidence="8">
    <location>
        <begin position="340"/>
        <end position="357"/>
    </location>
</feature>
<feature type="transmembrane region" description="Helical" evidence="8">
    <location>
        <begin position="84"/>
        <end position="103"/>
    </location>
</feature>
<keyword evidence="11" id="KW-1185">Reference proteome</keyword>
<dbReference type="Pfam" id="PF07690">
    <property type="entry name" value="MFS_1"/>
    <property type="match status" value="2"/>
</dbReference>
<protein>
    <submittedName>
        <fullName evidence="10">MFS transporter</fullName>
    </submittedName>
</protein>
<feature type="transmembrane region" description="Helical" evidence="8">
    <location>
        <begin position="56"/>
        <end position="77"/>
    </location>
</feature>
<dbReference type="PANTHER" id="PTHR42718:SF9">
    <property type="entry name" value="MAJOR FACILITATOR SUPERFAMILY MULTIDRUG TRANSPORTER MFSC"/>
    <property type="match status" value="1"/>
</dbReference>
<feature type="transmembrane region" description="Helical" evidence="8">
    <location>
        <begin position="109"/>
        <end position="132"/>
    </location>
</feature>
<evidence type="ECO:0000313" key="11">
    <source>
        <dbReference type="Proteomes" id="UP000287171"/>
    </source>
</evidence>
<keyword evidence="5 8" id="KW-0812">Transmembrane</keyword>
<feature type="transmembrane region" description="Helical" evidence="8">
    <location>
        <begin position="203"/>
        <end position="222"/>
    </location>
</feature>
<feature type="transmembrane region" description="Helical" evidence="8">
    <location>
        <begin position="275"/>
        <end position="300"/>
    </location>
</feature>
<name>A0A402BCL9_9CHLR</name>
<comment type="subcellular location">
    <subcellularLocation>
        <location evidence="1">Cell membrane</location>
        <topology evidence="1">Multi-pass membrane protein</topology>
    </subcellularLocation>
</comment>
<dbReference type="AlphaFoldDB" id="A0A402BCL9"/>
<keyword evidence="3" id="KW-0813">Transport</keyword>
<evidence type="ECO:0000259" key="9">
    <source>
        <dbReference type="PROSITE" id="PS50850"/>
    </source>
</evidence>
<accession>A0A402BCL9</accession>
<dbReference type="InterPro" id="IPR004638">
    <property type="entry name" value="EmrB-like"/>
</dbReference>
<feature type="transmembrane region" description="Helical" evidence="8">
    <location>
        <begin position="463"/>
        <end position="483"/>
    </location>
</feature>
<feature type="transmembrane region" description="Helical" evidence="8">
    <location>
        <begin position="144"/>
        <end position="166"/>
    </location>
</feature>
<keyword evidence="6 8" id="KW-1133">Transmembrane helix</keyword>
<feature type="transmembrane region" description="Helical" evidence="8">
    <location>
        <begin position="312"/>
        <end position="333"/>
    </location>
</feature>
<dbReference type="PANTHER" id="PTHR42718">
    <property type="entry name" value="MAJOR FACILITATOR SUPERFAMILY MULTIDRUG TRANSPORTER MFSC"/>
    <property type="match status" value="1"/>
</dbReference>
<dbReference type="Proteomes" id="UP000287171">
    <property type="component" value="Unassembled WGS sequence"/>
</dbReference>
<organism evidence="10 11">
    <name type="scientific">Dictyobacter alpinus</name>
    <dbReference type="NCBI Taxonomy" id="2014873"/>
    <lineage>
        <taxon>Bacteria</taxon>
        <taxon>Bacillati</taxon>
        <taxon>Chloroflexota</taxon>
        <taxon>Ktedonobacteria</taxon>
        <taxon>Ktedonobacterales</taxon>
        <taxon>Dictyobacteraceae</taxon>
        <taxon>Dictyobacter</taxon>
    </lineage>
</organism>